<keyword evidence="8 14" id="KW-0479">Metal-binding</keyword>
<dbReference type="GO" id="GO:0050660">
    <property type="term" value="F:flavin adenine dinucleotide binding"/>
    <property type="evidence" value="ECO:0007669"/>
    <property type="project" value="InterPro"/>
</dbReference>
<dbReference type="NCBIfam" id="NF005824">
    <property type="entry name" value="PRK07710.1"/>
    <property type="match status" value="1"/>
</dbReference>
<keyword evidence="5 14" id="KW-0028">Amino-acid biosynthesis</keyword>
<dbReference type="EC" id="2.2.1.6" evidence="4 14"/>
<evidence type="ECO:0000256" key="12">
    <source>
        <dbReference type="ARBA" id="ARBA00023304"/>
    </source>
</evidence>
<dbReference type="Pfam" id="PF02775">
    <property type="entry name" value="TPP_enzyme_C"/>
    <property type="match status" value="1"/>
</dbReference>
<dbReference type="Proteomes" id="UP000000742">
    <property type="component" value="Chromosome"/>
</dbReference>
<keyword evidence="7 14" id="KW-0808">Transferase</keyword>
<evidence type="ECO:0000313" key="19">
    <source>
        <dbReference type="Proteomes" id="UP000000742"/>
    </source>
</evidence>
<evidence type="ECO:0000256" key="8">
    <source>
        <dbReference type="ARBA" id="ARBA00022723"/>
    </source>
</evidence>
<reference evidence="18 19" key="1">
    <citation type="journal article" date="2008" name="Genome Biol.">
        <title>Encapsulated in silica: genome, proteome and physiology of the thermophilic bacterium Anoxybacillus flavithermus WK1.</title>
        <authorList>
            <person name="Saw J.H."/>
            <person name="Mountain B.W."/>
            <person name="Feng L."/>
            <person name="Omelchenko M.V."/>
            <person name="Hou S."/>
            <person name="Saito J.A."/>
            <person name="Stott M.B."/>
            <person name="Li D."/>
            <person name="Zhao G."/>
            <person name="Wu J."/>
            <person name="Galperin M.Y."/>
            <person name="Koonin E.V."/>
            <person name="Makarova K.S."/>
            <person name="Wolf Y.I."/>
            <person name="Rigden D.J."/>
            <person name="Dunfield P.F."/>
            <person name="Wang L."/>
            <person name="Alam M."/>
        </authorList>
    </citation>
    <scope>NUCLEOTIDE SEQUENCE [LARGE SCALE GENOMIC DNA]</scope>
    <source>
        <strain evidence="19">DSM 21510 / WK1</strain>
    </source>
</reference>
<feature type="domain" description="Thiamine pyrophosphate enzyme TPP-binding" evidence="16">
    <location>
        <begin position="428"/>
        <end position="576"/>
    </location>
</feature>
<dbReference type="GO" id="GO:0000287">
    <property type="term" value="F:magnesium ion binding"/>
    <property type="evidence" value="ECO:0007669"/>
    <property type="project" value="UniProtKB-UniRule"/>
</dbReference>
<dbReference type="PROSITE" id="PS00187">
    <property type="entry name" value="TPP_ENZYMES"/>
    <property type="match status" value="1"/>
</dbReference>
<dbReference type="Pfam" id="PF00205">
    <property type="entry name" value="TPP_enzyme_M"/>
    <property type="match status" value="1"/>
</dbReference>
<dbReference type="STRING" id="491915.Aflv_0591"/>
<dbReference type="UniPathway" id="UPA00047">
    <property type="reaction ID" value="UER00055"/>
</dbReference>
<dbReference type="InterPro" id="IPR029061">
    <property type="entry name" value="THDP-binding"/>
</dbReference>
<keyword evidence="10 14" id="KW-0460">Magnesium</keyword>
<dbReference type="NCBIfam" id="TIGR00118">
    <property type="entry name" value="acolac_lg"/>
    <property type="match status" value="1"/>
</dbReference>
<keyword evidence="12 14" id="KW-0100">Branched-chain amino acid biosynthesis</keyword>
<evidence type="ECO:0000256" key="13">
    <source>
        <dbReference type="ARBA" id="ARBA00048670"/>
    </source>
</evidence>
<dbReference type="GO" id="GO:0009099">
    <property type="term" value="P:L-valine biosynthetic process"/>
    <property type="evidence" value="ECO:0007669"/>
    <property type="project" value="UniProtKB-UniPathway"/>
</dbReference>
<dbReference type="SUPFAM" id="SSF52467">
    <property type="entry name" value="DHS-like NAD/FAD-binding domain"/>
    <property type="match status" value="1"/>
</dbReference>
<dbReference type="AlphaFoldDB" id="B7GH16"/>
<keyword evidence="9" id="KW-0274">FAD</keyword>
<comment type="pathway">
    <text evidence="1 14">Amino-acid biosynthesis; L-isoleucine biosynthesis; L-isoleucine from 2-oxobutanoate: step 1/4.</text>
</comment>
<comment type="similarity">
    <text evidence="3 14">Belongs to the TPP enzyme family.</text>
</comment>
<sequence>MQAFSPLWSARTDGGVRRLFLFHISFRGEKMAANMKVKERVAKKQTLCGALMLIEALKAENVKVIFGYPGGAVLPIYDKLYESGVFHVLTRHEQGAIHAAEGYARISGKPGVVIATSGPGATNIVTGLTDAMMDSIPLVVFTGQVASSVIGSDAFQEADVLGITMPITKHSYQVRDVHELPKIIKEAFHIATTGRPGPVLIDIPKDMAVAEAEFDYEQDVQLPGYQPTTKPNHLQIRKLVEAVSQAKRPVILAGAGVLHANAHEQLKQYAEQQHIPVIHTLLGLGGFPADHPLFLGMAGMHGTYTANMALYECDLLINVGARFDDRVTGNLAHFAPKATVAHIDIDPAEIGKNVPTKIPIVGDAKEALIQLIEQNGKRPDVSEWLKQLNEWKREYPLMYKREPGVLKPQRLIEMIHEYTNGEAVVTTDVGQHQMWVAQYYKFKQPHRWVTSGGLGTMGFGLPAAIGAQLAQPEATVVSIVGDGGFQMTLQELSVIQELNLPIKIVIVNNQALGMVRQWQEIFYEKRYSHSLIPNQPDFVRLAEAYGMKAMRATTEEEAEYVLKEALATNAPVLLDFHVCPGENVYPMVAPGKGLHEMVGVKW</sequence>
<dbReference type="HOGENOM" id="CLU_013748_3_1_9"/>
<dbReference type="Gene3D" id="3.40.50.1220">
    <property type="entry name" value="TPP-binding domain"/>
    <property type="match status" value="1"/>
</dbReference>
<proteinExistence type="inferred from homology"/>
<dbReference type="GO" id="GO:0009097">
    <property type="term" value="P:isoleucine biosynthetic process"/>
    <property type="evidence" value="ECO:0007669"/>
    <property type="project" value="UniProtKB-UniPathway"/>
</dbReference>
<evidence type="ECO:0000259" key="16">
    <source>
        <dbReference type="Pfam" id="PF02775"/>
    </source>
</evidence>
<protein>
    <recommendedName>
        <fullName evidence="4 14">Acetolactate synthase</fullName>
        <ecNumber evidence="4 14">2.2.1.6</ecNumber>
    </recommendedName>
</protein>
<evidence type="ECO:0000256" key="10">
    <source>
        <dbReference type="ARBA" id="ARBA00022842"/>
    </source>
</evidence>
<dbReference type="FunFam" id="3.40.50.1220:FF:000008">
    <property type="entry name" value="Acetolactate synthase"/>
    <property type="match status" value="1"/>
</dbReference>
<dbReference type="InterPro" id="IPR012000">
    <property type="entry name" value="Thiamin_PyroP_enz_cen_dom"/>
</dbReference>
<evidence type="ECO:0000256" key="11">
    <source>
        <dbReference type="ARBA" id="ARBA00023052"/>
    </source>
</evidence>
<dbReference type="KEGG" id="afl:Aflv_0591"/>
<dbReference type="PANTHER" id="PTHR18968">
    <property type="entry name" value="THIAMINE PYROPHOSPHATE ENZYMES"/>
    <property type="match status" value="1"/>
</dbReference>
<keyword evidence="6" id="KW-0285">Flavoprotein</keyword>
<accession>B7GH16</accession>
<evidence type="ECO:0000313" key="18">
    <source>
        <dbReference type="EMBL" id="ACJ32972.1"/>
    </source>
</evidence>
<name>B7GH16_ANOFW</name>
<dbReference type="FunFam" id="3.40.50.970:FF:000016">
    <property type="entry name" value="Acetolactate synthase"/>
    <property type="match status" value="1"/>
</dbReference>
<feature type="domain" description="Thiamine pyrophosphate enzyme central" evidence="15">
    <location>
        <begin position="236"/>
        <end position="371"/>
    </location>
</feature>
<evidence type="ECO:0000256" key="5">
    <source>
        <dbReference type="ARBA" id="ARBA00022605"/>
    </source>
</evidence>
<dbReference type="Pfam" id="PF02776">
    <property type="entry name" value="TPP_enzyme_N"/>
    <property type="match status" value="1"/>
</dbReference>
<evidence type="ECO:0000259" key="17">
    <source>
        <dbReference type="Pfam" id="PF02776"/>
    </source>
</evidence>
<comment type="cofactor">
    <cofactor evidence="14">
        <name>thiamine diphosphate</name>
        <dbReference type="ChEBI" id="CHEBI:58937"/>
    </cofactor>
    <text evidence="14">Binds 1 thiamine pyrophosphate per subunit.</text>
</comment>
<dbReference type="GO" id="GO:0005948">
    <property type="term" value="C:acetolactate synthase complex"/>
    <property type="evidence" value="ECO:0007669"/>
    <property type="project" value="TreeGrafter"/>
</dbReference>
<dbReference type="PANTHER" id="PTHR18968:SF13">
    <property type="entry name" value="ACETOLACTATE SYNTHASE CATALYTIC SUBUNIT, MITOCHONDRIAL"/>
    <property type="match status" value="1"/>
</dbReference>
<dbReference type="CDD" id="cd02015">
    <property type="entry name" value="TPP_AHAS"/>
    <property type="match status" value="1"/>
</dbReference>
<dbReference type="CDD" id="cd07035">
    <property type="entry name" value="TPP_PYR_POX_like"/>
    <property type="match status" value="1"/>
</dbReference>
<dbReference type="EMBL" id="CP000922">
    <property type="protein sequence ID" value="ACJ32972.1"/>
    <property type="molecule type" value="Genomic_DNA"/>
</dbReference>
<evidence type="ECO:0000259" key="15">
    <source>
        <dbReference type="Pfam" id="PF00205"/>
    </source>
</evidence>
<dbReference type="Gene3D" id="3.40.50.970">
    <property type="match status" value="2"/>
</dbReference>
<comment type="pathway">
    <text evidence="2 14">Amino-acid biosynthesis; L-valine biosynthesis; L-valine from pyruvate: step 1/4.</text>
</comment>
<organism evidence="18 19">
    <name type="scientific">Anoxybacillus flavithermus (strain DSM 21510 / WK1)</name>
    <dbReference type="NCBI Taxonomy" id="491915"/>
    <lineage>
        <taxon>Bacteria</taxon>
        <taxon>Bacillati</taxon>
        <taxon>Bacillota</taxon>
        <taxon>Bacilli</taxon>
        <taxon>Bacillales</taxon>
        <taxon>Anoxybacillaceae</taxon>
        <taxon>Anoxybacillus</taxon>
    </lineage>
</organism>
<evidence type="ECO:0000256" key="14">
    <source>
        <dbReference type="RuleBase" id="RU003591"/>
    </source>
</evidence>
<dbReference type="FunFam" id="3.40.50.970:FF:000007">
    <property type="entry name" value="Acetolactate synthase"/>
    <property type="match status" value="1"/>
</dbReference>
<evidence type="ECO:0000256" key="2">
    <source>
        <dbReference type="ARBA" id="ARBA00005025"/>
    </source>
</evidence>
<keyword evidence="11 14" id="KW-0786">Thiamine pyrophosphate</keyword>
<evidence type="ECO:0000256" key="4">
    <source>
        <dbReference type="ARBA" id="ARBA00013145"/>
    </source>
</evidence>
<dbReference type="SUPFAM" id="SSF52518">
    <property type="entry name" value="Thiamin diphosphate-binding fold (THDP-binding)"/>
    <property type="match status" value="2"/>
</dbReference>
<dbReference type="InterPro" id="IPR000399">
    <property type="entry name" value="TPP-bd_CS"/>
</dbReference>
<dbReference type="InterPro" id="IPR012001">
    <property type="entry name" value="Thiamin_PyroP_enz_TPP-bd_dom"/>
</dbReference>
<dbReference type="InterPro" id="IPR045229">
    <property type="entry name" value="TPP_enz"/>
</dbReference>
<evidence type="ECO:0000256" key="1">
    <source>
        <dbReference type="ARBA" id="ARBA00004974"/>
    </source>
</evidence>
<dbReference type="eggNOG" id="COG0028">
    <property type="taxonomic scope" value="Bacteria"/>
</dbReference>
<evidence type="ECO:0000256" key="6">
    <source>
        <dbReference type="ARBA" id="ARBA00022630"/>
    </source>
</evidence>
<feature type="domain" description="Thiamine pyrophosphate enzyme N-terminal TPP-binding" evidence="17">
    <location>
        <begin position="51"/>
        <end position="161"/>
    </location>
</feature>
<dbReference type="InterPro" id="IPR039368">
    <property type="entry name" value="AHAS_TPP"/>
</dbReference>
<evidence type="ECO:0000256" key="9">
    <source>
        <dbReference type="ARBA" id="ARBA00022827"/>
    </source>
</evidence>
<dbReference type="InterPro" id="IPR011766">
    <property type="entry name" value="TPP_enzyme_TPP-bd"/>
</dbReference>
<gene>
    <name evidence="18" type="primary">ilvB</name>
    <name evidence="18" type="ordered locus">Aflv_0591</name>
</gene>
<dbReference type="GO" id="GO:0030976">
    <property type="term" value="F:thiamine pyrophosphate binding"/>
    <property type="evidence" value="ECO:0007669"/>
    <property type="project" value="UniProtKB-UniRule"/>
</dbReference>
<evidence type="ECO:0000256" key="3">
    <source>
        <dbReference type="ARBA" id="ARBA00007812"/>
    </source>
</evidence>
<dbReference type="UniPathway" id="UPA00049">
    <property type="reaction ID" value="UER00059"/>
</dbReference>
<evidence type="ECO:0000256" key="7">
    <source>
        <dbReference type="ARBA" id="ARBA00022679"/>
    </source>
</evidence>
<dbReference type="InterPro" id="IPR012846">
    <property type="entry name" value="Acetolactate_synth_lsu"/>
</dbReference>
<dbReference type="InterPro" id="IPR029035">
    <property type="entry name" value="DHS-like_NAD/FAD-binding_dom"/>
</dbReference>
<dbReference type="GO" id="GO:0003984">
    <property type="term" value="F:acetolactate synthase activity"/>
    <property type="evidence" value="ECO:0007669"/>
    <property type="project" value="UniProtKB-EC"/>
</dbReference>
<comment type="catalytic activity">
    <reaction evidence="13 14">
        <text>2 pyruvate + H(+) = (2S)-2-acetolactate + CO2</text>
        <dbReference type="Rhea" id="RHEA:25249"/>
        <dbReference type="ChEBI" id="CHEBI:15361"/>
        <dbReference type="ChEBI" id="CHEBI:15378"/>
        <dbReference type="ChEBI" id="CHEBI:16526"/>
        <dbReference type="ChEBI" id="CHEBI:58476"/>
        <dbReference type="EC" id="2.2.1.6"/>
    </reaction>
</comment>
<comment type="cofactor">
    <cofactor evidence="14">
        <name>Mg(2+)</name>
        <dbReference type="ChEBI" id="CHEBI:18420"/>
    </cofactor>
    <text evidence="14">Binds 1 Mg(2+) ion per subunit.</text>
</comment>